<sequence length="163" mass="18909">MENVVKNVEDLVRLIMANHEREEFYKHAALISKNAMLHDLFHEFAYQSQVNKDHLSRWLIAYGSAQALDLTKDTIYRKALRWMKFEVSYKRRSLSDCCTTVEAMTQKEYLAVMKDSTLSQATLREIHQHLENFEISSRQLTETLVKPQEAGVANTTNKSVNLA</sequence>
<reference evidence="2" key="1">
    <citation type="journal article" date="2019" name="Int. J. Syst. Evol. Microbiol.">
        <title>The Global Catalogue of Microorganisms (GCM) 10K type strain sequencing project: providing services to taxonomists for standard genome sequencing and annotation.</title>
        <authorList>
            <consortium name="The Broad Institute Genomics Platform"/>
            <consortium name="The Broad Institute Genome Sequencing Center for Infectious Disease"/>
            <person name="Wu L."/>
            <person name="Ma J."/>
        </authorList>
    </citation>
    <scope>NUCLEOTIDE SEQUENCE [LARGE SCALE GENOMIC DNA]</scope>
    <source>
        <strain evidence="2">CCUG 58938</strain>
    </source>
</reference>
<evidence type="ECO:0000313" key="2">
    <source>
        <dbReference type="Proteomes" id="UP001597112"/>
    </source>
</evidence>
<dbReference type="EMBL" id="JBHTKA010000007">
    <property type="protein sequence ID" value="MFD1001185.1"/>
    <property type="molecule type" value="Genomic_DNA"/>
</dbReference>
<evidence type="ECO:0008006" key="3">
    <source>
        <dbReference type="Google" id="ProtNLM"/>
    </source>
</evidence>
<dbReference type="Gene3D" id="1.20.1260.10">
    <property type="match status" value="1"/>
</dbReference>
<protein>
    <recommendedName>
        <fullName evidence="3">DUF2383 domain-containing protein</fullName>
    </recommendedName>
</protein>
<evidence type="ECO:0000313" key="1">
    <source>
        <dbReference type="EMBL" id="MFD1001185.1"/>
    </source>
</evidence>
<accession>A0ABW3K4K1</accession>
<comment type="caution">
    <text evidence="1">The sequence shown here is derived from an EMBL/GenBank/DDBJ whole genome shotgun (WGS) entry which is preliminary data.</text>
</comment>
<name>A0ABW3K4K1_9BACT</name>
<gene>
    <name evidence="1" type="ORF">ACFQ21_17790</name>
</gene>
<dbReference type="InterPro" id="IPR012347">
    <property type="entry name" value="Ferritin-like"/>
</dbReference>
<dbReference type="Proteomes" id="UP001597112">
    <property type="component" value="Unassembled WGS sequence"/>
</dbReference>
<organism evidence="1 2">
    <name type="scientific">Ohtaekwangia kribbensis</name>
    <dbReference type="NCBI Taxonomy" id="688913"/>
    <lineage>
        <taxon>Bacteria</taxon>
        <taxon>Pseudomonadati</taxon>
        <taxon>Bacteroidota</taxon>
        <taxon>Cytophagia</taxon>
        <taxon>Cytophagales</taxon>
        <taxon>Fulvivirgaceae</taxon>
        <taxon>Ohtaekwangia</taxon>
    </lineage>
</organism>
<keyword evidence="2" id="KW-1185">Reference proteome</keyword>
<proteinExistence type="predicted"/>